<dbReference type="GO" id="GO:0005344">
    <property type="term" value="F:oxygen carrier activity"/>
    <property type="evidence" value="ECO:0007669"/>
    <property type="project" value="UniProtKB-KW"/>
</dbReference>
<evidence type="ECO:0000256" key="9">
    <source>
        <dbReference type="ARBA" id="ARBA00048649"/>
    </source>
</evidence>
<dbReference type="RefSeq" id="WP_122186466.1">
    <property type="nucleotide sequence ID" value="NZ_RFFH01000001.1"/>
</dbReference>
<keyword evidence="11" id="KW-0479">Metal-binding</keyword>
<dbReference type="SUPFAM" id="SSF63380">
    <property type="entry name" value="Riboflavin synthase domain-like"/>
    <property type="match status" value="1"/>
</dbReference>
<protein>
    <recommendedName>
        <fullName evidence="4">nitric oxide dioxygenase</fullName>
        <ecNumber evidence="4">1.14.12.17</ecNumber>
    </recommendedName>
</protein>
<dbReference type="InterPro" id="IPR000971">
    <property type="entry name" value="Globin"/>
</dbReference>
<dbReference type="InterPro" id="IPR012292">
    <property type="entry name" value="Globin/Proto"/>
</dbReference>
<dbReference type="CDD" id="cd19753">
    <property type="entry name" value="Mb-like_oxidoreductase"/>
    <property type="match status" value="1"/>
</dbReference>
<dbReference type="InterPro" id="IPR009050">
    <property type="entry name" value="Globin-like_sf"/>
</dbReference>
<dbReference type="InterPro" id="IPR017927">
    <property type="entry name" value="FAD-bd_FR_type"/>
</dbReference>
<sequence length="399" mass="43706">MDTEALRISWSEVAANGEAATKFFYSHLFVTHPELREMFPIHMTAQRSRFFTAMCVIITDVDRLAIDSSFVEQLGRDHRRFGTIAEHFLCTRDSLLATLEHFLGERWTPYLQEAWIAAYDVIARLMIDAAASVADTPAYWDAEIVASTRLTLDVTVHTVRPTQPYPFHAGQFLAVEIPQRPREWRYFSPSSAPRPDGTLDLQVQIVDGGQVSGYFAREMGPGDGIRIGSPIGTEFVIDPTEADPLLLIAGGSGLAPMRAIIDAVDRHGRTTGRARRVHLFHGARTEWDIYDDAALTDLARQPWFSYTPVVSDDPGYSGVTGLVGAVAASAADWTGYTAMVCGSAAMVAATVEQLRRVGMPLESIRFEKYGDFTVPGGVVTSGVGRHRAVSPLGGGSVIR</sequence>
<evidence type="ECO:0000256" key="7">
    <source>
        <dbReference type="ARBA" id="ARBA00023014"/>
    </source>
</evidence>
<evidence type="ECO:0000256" key="1">
    <source>
        <dbReference type="ARBA" id="ARBA00001970"/>
    </source>
</evidence>
<keyword evidence="11" id="KW-0349">Heme</keyword>
<evidence type="ECO:0000256" key="3">
    <source>
        <dbReference type="ARBA" id="ARBA00006401"/>
    </source>
</evidence>
<dbReference type="InterPro" id="IPR017938">
    <property type="entry name" value="Riboflavin_synthase-like_b-brl"/>
</dbReference>
<evidence type="ECO:0000256" key="4">
    <source>
        <dbReference type="ARBA" id="ARBA00012229"/>
    </source>
</evidence>
<dbReference type="GO" id="GO:0020037">
    <property type="term" value="F:heme binding"/>
    <property type="evidence" value="ECO:0007669"/>
    <property type="project" value="InterPro"/>
</dbReference>
<comment type="catalytic activity">
    <reaction evidence="9">
        <text>2 nitric oxide + NADH + 2 O2 = 2 nitrate + NAD(+) + H(+)</text>
        <dbReference type="Rhea" id="RHEA:19469"/>
        <dbReference type="ChEBI" id="CHEBI:15378"/>
        <dbReference type="ChEBI" id="CHEBI:15379"/>
        <dbReference type="ChEBI" id="CHEBI:16480"/>
        <dbReference type="ChEBI" id="CHEBI:17632"/>
        <dbReference type="ChEBI" id="CHEBI:57540"/>
        <dbReference type="ChEBI" id="CHEBI:57945"/>
        <dbReference type="EC" id="1.14.12.17"/>
    </reaction>
</comment>
<feature type="domain" description="FAD-binding FR-type" evidence="13">
    <location>
        <begin position="137"/>
        <end position="237"/>
    </location>
</feature>
<keyword evidence="11" id="KW-0813">Transport</keyword>
<dbReference type="Gene3D" id="2.40.30.10">
    <property type="entry name" value="Translation factors"/>
    <property type="match status" value="1"/>
</dbReference>
<keyword evidence="11" id="KW-0408">Iron</keyword>
<keyword evidence="11" id="KW-0561">Oxygen transport</keyword>
<comment type="cofactor">
    <cofactor evidence="1">
        <name>heme b</name>
        <dbReference type="ChEBI" id="CHEBI:60344"/>
    </cofactor>
</comment>
<dbReference type="PANTHER" id="PTHR47354">
    <property type="entry name" value="NADH OXIDOREDUCTASE HCR"/>
    <property type="match status" value="1"/>
</dbReference>
<dbReference type="Gene3D" id="3.40.50.80">
    <property type="entry name" value="Nucleotide-binding domain of ferredoxin-NADP reductase (FNR) module"/>
    <property type="match status" value="1"/>
</dbReference>
<dbReference type="SUPFAM" id="SSF52343">
    <property type="entry name" value="Ferredoxin reductase-like, C-terminal NADP-linked domain"/>
    <property type="match status" value="1"/>
</dbReference>
<dbReference type="EC" id="1.14.12.17" evidence="4"/>
<dbReference type="CDD" id="cd06187">
    <property type="entry name" value="O2ase_reductase_like"/>
    <property type="match status" value="1"/>
</dbReference>
<dbReference type="PRINTS" id="PR00371">
    <property type="entry name" value="FPNCR"/>
</dbReference>
<evidence type="ECO:0000256" key="5">
    <source>
        <dbReference type="ARBA" id="ARBA00022714"/>
    </source>
</evidence>
<dbReference type="PROSITE" id="PS51384">
    <property type="entry name" value="FAD_FR"/>
    <property type="match status" value="1"/>
</dbReference>
<evidence type="ECO:0000259" key="12">
    <source>
        <dbReference type="PROSITE" id="PS01033"/>
    </source>
</evidence>
<comment type="cofactor">
    <cofactor evidence="2">
        <name>FAD</name>
        <dbReference type="ChEBI" id="CHEBI:57692"/>
    </cofactor>
</comment>
<accession>A0A3M2LD85</accession>
<dbReference type="GO" id="GO:0051537">
    <property type="term" value="F:2 iron, 2 sulfur cluster binding"/>
    <property type="evidence" value="ECO:0007669"/>
    <property type="project" value="UniProtKB-KW"/>
</dbReference>
<keyword evidence="8" id="KW-0520">NAD</keyword>
<proteinExistence type="inferred from homology"/>
<dbReference type="OrthoDB" id="3213438at2"/>
<evidence type="ECO:0000259" key="13">
    <source>
        <dbReference type="PROSITE" id="PS51384"/>
    </source>
</evidence>
<dbReference type="SUPFAM" id="SSF46458">
    <property type="entry name" value="Globin-like"/>
    <property type="match status" value="1"/>
</dbReference>
<organism evidence="14 15">
    <name type="scientific">Nocardia stercoris</name>
    <dbReference type="NCBI Taxonomy" id="2483361"/>
    <lineage>
        <taxon>Bacteria</taxon>
        <taxon>Bacillati</taxon>
        <taxon>Actinomycetota</taxon>
        <taxon>Actinomycetes</taxon>
        <taxon>Mycobacteriales</taxon>
        <taxon>Nocardiaceae</taxon>
        <taxon>Nocardia</taxon>
    </lineage>
</organism>
<dbReference type="GO" id="GO:0008941">
    <property type="term" value="F:nitric oxide dioxygenase NAD(P)H activity"/>
    <property type="evidence" value="ECO:0007669"/>
    <property type="project" value="UniProtKB-EC"/>
</dbReference>
<evidence type="ECO:0000256" key="10">
    <source>
        <dbReference type="ARBA" id="ARBA00049433"/>
    </source>
</evidence>
<comment type="similarity">
    <text evidence="11">Belongs to the globin family.</text>
</comment>
<evidence type="ECO:0000256" key="11">
    <source>
        <dbReference type="RuleBase" id="RU000356"/>
    </source>
</evidence>
<comment type="catalytic activity">
    <reaction evidence="10">
        <text>2 nitric oxide + NADPH + 2 O2 = 2 nitrate + NADP(+) + H(+)</text>
        <dbReference type="Rhea" id="RHEA:19465"/>
        <dbReference type="ChEBI" id="CHEBI:15378"/>
        <dbReference type="ChEBI" id="CHEBI:15379"/>
        <dbReference type="ChEBI" id="CHEBI:16480"/>
        <dbReference type="ChEBI" id="CHEBI:17632"/>
        <dbReference type="ChEBI" id="CHEBI:57783"/>
        <dbReference type="ChEBI" id="CHEBI:58349"/>
        <dbReference type="EC" id="1.14.12.17"/>
    </reaction>
</comment>
<dbReference type="Pfam" id="PF00970">
    <property type="entry name" value="FAD_binding_6"/>
    <property type="match status" value="1"/>
</dbReference>
<keyword evidence="6" id="KW-0521">NADP</keyword>
<keyword evidence="7" id="KW-0411">Iron-sulfur</keyword>
<name>A0A3M2LD85_9NOCA</name>
<dbReference type="InterPro" id="IPR008333">
    <property type="entry name" value="Cbr1-like_FAD-bd_dom"/>
</dbReference>
<reference evidence="14 15" key="1">
    <citation type="submission" date="2018-10" db="EMBL/GenBank/DDBJ databases">
        <title>Isolation from cow dung.</title>
        <authorList>
            <person name="Ling L."/>
        </authorList>
    </citation>
    <scope>NUCLEOTIDE SEQUENCE [LARGE SCALE GENOMIC DNA]</scope>
    <source>
        <strain evidence="14 15">NEAU-LL90</strain>
    </source>
</reference>
<dbReference type="PANTHER" id="PTHR47354:SF5">
    <property type="entry name" value="PROTEIN RFBI"/>
    <property type="match status" value="1"/>
</dbReference>
<keyword evidence="15" id="KW-1185">Reference proteome</keyword>
<dbReference type="PRINTS" id="PR00410">
    <property type="entry name" value="PHEHYDRXLASE"/>
</dbReference>
<dbReference type="Pfam" id="PF00175">
    <property type="entry name" value="NAD_binding_1"/>
    <property type="match status" value="1"/>
</dbReference>
<dbReference type="GO" id="GO:0019825">
    <property type="term" value="F:oxygen binding"/>
    <property type="evidence" value="ECO:0007669"/>
    <property type="project" value="InterPro"/>
</dbReference>
<comment type="similarity">
    <text evidence="3">In the C-terminal section; belongs to the flavoprotein pyridine nucleotide cytochrome reductase family.</text>
</comment>
<dbReference type="InterPro" id="IPR001709">
    <property type="entry name" value="Flavoprot_Pyr_Nucl_cyt_Rdtase"/>
</dbReference>
<dbReference type="Proteomes" id="UP000279275">
    <property type="component" value="Unassembled WGS sequence"/>
</dbReference>
<feature type="domain" description="Globin" evidence="12">
    <location>
        <begin position="1"/>
        <end position="131"/>
    </location>
</feature>
<gene>
    <name evidence="14" type="ORF">EBN03_04350</name>
</gene>
<keyword evidence="5" id="KW-0001">2Fe-2S</keyword>
<evidence type="ECO:0000313" key="15">
    <source>
        <dbReference type="Proteomes" id="UP000279275"/>
    </source>
</evidence>
<dbReference type="InterPro" id="IPR039261">
    <property type="entry name" value="FNR_nucleotide-bd"/>
</dbReference>
<dbReference type="Gene3D" id="1.10.490.10">
    <property type="entry name" value="Globins"/>
    <property type="match status" value="1"/>
</dbReference>
<dbReference type="InterPro" id="IPR050415">
    <property type="entry name" value="MRET"/>
</dbReference>
<evidence type="ECO:0000256" key="6">
    <source>
        <dbReference type="ARBA" id="ARBA00022857"/>
    </source>
</evidence>
<comment type="caution">
    <text evidence="14">The sequence shown here is derived from an EMBL/GenBank/DDBJ whole genome shotgun (WGS) entry which is preliminary data.</text>
</comment>
<evidence type="ECO:0000256" key="8">
    <source>
        <dbReference type="ARBA" id="ARBA00023027"/>
    </source>
</evidence>
<dbReference type="EMBL" id="RFFH01000001">
    <property type="protein sequence ID" value="RMI35489.1"/>
    <property type="molecule type" value="Genomic_DNA"/>
</dbReference>
<dbReference type="Pfam" id="PF00042">
    <property type="entry name" value="Globin"/>
    <property type="match status" value="1"/>
</dbReference>
<dbReference type="InterPro" id="IPR001433">
    <property type="entry name" value="OxRdtase_FAD/NAD-bd"/>
</dbReference>
<evidence type="ECO:0000256" key="2">
    <source>
        <dbReference type="ARBA" id="ARBA00001974"/>
    </source>
</evidence>
<dbReference type="PROSITE" id="PS01033">
    <property type="entry name" value="GLOBIN"/>
    <property type="match status" value="1"/>
</dbReference>
<dbReference type="AlphaFoldDB" id="A0A3M2LD85"/>
<evidence type="ECO:0000313" key="14">
    <source>
        <dbReference type="EMBL" id="RMI35489.1"/>
    </source>
</evidence>